<name>A0ABR1F2P7_9ASCO</name>
<evidence type="ECO:0000256" key="8">
    <source>
        <dbReference type="SAM" id="MobiDB-lite"/>
    </source>
</evidence>
<dbReference type="Proteomes" id="UP001498771">
    <property type="component" value="Unassembled WGS sequence"/>
</dbReference>
<dbReference type="PROSITE" id="PS50157">
    <property type="entry name" value="ZINC_FINGER_C2H2_2"/>
    <property type="match status" value="2"/>
</dbReference>
<dbReference type="SMART" id="SM00355">
    <property type="entry name" value="ZnF_C2H2"/>
    <property type="match status" value="2"/>
</dbReference>
<evidence type="ECO:0000256" key="7">
    <source>
        <dbReference type="PROSITE-ProRule" id="PRU00042"/>
    </source>
</evidence>
<evidence type="ECO:0000313" key="11">
    <source>
        <dbReference type="Proteomes" id="UP001498771"/>
    </source>
</evidence>
<dbReference type="InterPro" id="IPR051059">
    <property type="entry name" value="VerF-like"/>
</dbReference>
<feature type="region of interest" description="Disordered" evidence="8">
    <location>
        <begin position="98"/>
        <end position="145"/>
    </location>
</feature>
<feature type="compositionally biased region" description="Basic residues" evidence="8">
    <location>
        <begin position="101"/>
        <end position="110"/>
    </location>
</feature>
<feature type="compositionally biased region" description="Low complexity" evidence="8">
    <location>
        <begin position="644"/>
        <end position="655"/>
    </location>
</feature>
<evidence type="ECO:0000256" key="6">
    <source>
        <dbReference type="ARBA" id="ARBA00023242"/>
    </source>
</evidence>
<reference evidence="10 11" key="1">
    <citation type="submission" date="2024-03" db="EMBL/GenBank/DDBJ databases">
        <title>Genome-scale model development and genomic sequencing of the oleaginous clade Lipomyces.</title>
        <authorList>
            <consortium name="Lawrence Berkeley National Laboratory"/>
            <person name="Czajka J.J."/>
            <person name="Han Y."/>
            <person name="Kim J."/>
            <person name="Mondo S.J."/>
            <person name="Hofstad B.A."/>
            <person name="Robles A."/>
            <person name="Haridas S."/>
            <person name="Riley R."/>
            <person name="LaButti K."/>
            <person name="Pangilinan J."/>
            <person name="Andreopoulos W."/>
            <person name="Lipzen A."/>
            <person name="Yan J."/>
            <person name="Wang M."/>
            <person name="Ng V."/>
            <person name="Grigoriev I.V."/>
            <person name="Spatafora J.W."/>
            <person name="Magnuson J.K."/>
            <person name="Baker S.E."/>
            <person name="Pomraning K.R."/>
        </authorList>
    </citation>
    <scope>NUCLEOTIDE SEQUENCE [LARGE SCALE GENOMIC DNA]</scope>
    <source>
        <strain evidence="10 11">Phaff 52-87</strain>
    </source>
</reference>
<dbReference type="Pfam" id="PF00096">
    <property type="entry name" value="zf-C2H2"/>
    <property type="match status" value="1"/>
</dbReference>
<evidence type="ECO:0000256" key="1">
    <source>
        <dbReference type="ARBA" id="ARBA00004123"/>
    </source>
</evidence>
<dbReference type="PANTHER" id="PTHR40626:SF11">
    <property type="entry name" value="ZINC FINGER PROTEIN YPR022C"/>
    <property type="match status" value="1"/>
</dbReference>
<feature type="region of interest" description="Disordered" evidence="8">
    <location>
        <begin position="294"/>
        <end position="315"/>
    </location>
</feature>
<keyword evidence="5" id="KW-0862">Zinc</keyword>
<keyword evidence="4 7" id="KW-0863">Zinc-finger</keyword>
<dbReference type="PROSITE" id="PS00028">
    <property type="entry name" value="ZINC_FINGER_C2H2_1"/>
    <property type="match status" value="1"/>
</dbReference>
<feature type="compositionally biased region" description="Gly residues" evidence="8">
    <location>
        <begin position="656"/>
        <end position="670"/>
    </location>
</feature>
<dbReference type="InterPro" id="IPR013087">
    <property type="entry name" value="Znf_C2H2_type"/>
</dbReference>
<dbReference type="EMBL" id="JBBJBU010000012">
    <property type="protein sequence ID" value="KAK7203383.1"/>
    <property type="molecule type" value="Genomic_DNA"/>
</dbReference>
<evidence type="ECO:0000256" key="2">
    <source>
        <dbReference type="ARBA" id="ARBA00022723"/>
    </source>
</evidence>
<dbReference type="InterPro" id="IPR007219">
    <property type="entry name" value="XnlR_reg_dom"/>
</dbReference>
<evidence type="ECO:0000256" key="5">
    <source>
        <dbReference type="ARBA" id="ARBA00022833"/>
    </source>
</evidence>
<dbReference type="GeneID" id="90040916"/>
<gene>
    <name evidence="10" type="ORF">BZA70DRAFT_78709</name>
</gene>
<evidence type="ECO:0000256" key="4">
    <source>
        <dbReference type="ARBA" id="ARBA00022771"/>
    </source>
</evidence>
<evidence type="ECO:0000256" key="3">
    <source>
        <dbReference type="ARBA" id="ARBA00022737"/>
    </source>
</evidence>
<comment type="caution">
    <text evidence="10">The sequence shown here is derived from an EMBL/GenBank/DDBJ whole genome shotgun (WGS) entry which is preliminary data.</text>
</comment>
<dbReference type="InterPro" id="IPR036236">
    <property type="entry name" value="Znf_C2H2_sf"/>
</dbReference>
<dbReference type="Gene3D" id="3.30.160.60">
    <property type="entry name" value="Classic Zinc Finger"/>
    <property type="match status" value="2"/>
</dbReference>
<feature type="compositionally biased region" description="Low complexity" evidence="8">
    <location>
        <begin position="128"/>
        <end position="140"/>
    </location>
</feature>
<keyword evidence="2" id="KW-0479">Metal-binding</keyword>
<organism evidence="10 11">
    <name type="scientific">Myxozyma melibiosi</name>
    <dbReference type="NCBI Taxonomy" id="54550"/>
    <lineage>
        <taxon>Eukaryota</taxon>
        <taxon>Fungi</taxon>
        <taxon>Dikarya</taxon>
        <taxon>Ascomycota</taxon>
        <taxon>Saccharomycotina</taxon>
        <taxon>Lipomycetes</taxon>
        <taxon>Lipomycetales</taxon>
        <taxon>Lipomycetaceae</taxon>
        <taxon>Myxozyma</taxon>
    </lineage>
</organism>
<feature type="compositionally biased region" description="Polar residues" evidence="8">
    <location>
        <begin position="158"/>
        <end position="167"/>
    </location>
</feature>
<keyword evidence="6" id="KW-0539">Nucleus</keyword>
<feature type="compositionally biased region" description="Low complexity" evidence="8">
    <location>
        <begin position="299"/>
        <end position="309"/>
    </location>
</feature>
<dbReference type="Pfam" id="PF04082">
    <property type="entry name" value="Fungal_trans"/>
    <property type="match status" value="1"/>
</dbReference>
<dbReference type="CDD" id="cd12148">
    <property type="entry name" value="fungal_TF_MHR"/>
    <property type="match status" value="1"/>
</dbReference>
<evidence type="ECO:0000313" key="10">
    <source>
        <dbReference type="EMBL" id="KAK7203383.1"/>
    </source>
</evidence>
<feature type="domain" description="C2H2-type" evidence="9">
    <location>
        <begin position="74"/>
        <end position="101"/>
    </location>
</feature>
<keyword evidence="3" id="KW-0677">Repeat</keyword>
<accession>A0ABR1F2P7</accession>
<dbReference type="SUPFAM" id="SSF57667">
    <property type="entry name" value="beta-beta-alpha zinc fingers"/>
    <property type="match status" value="1"/>
</dbReference>
<evidence type="ECO:0000259" key="9">
    <source>
        <dbReference type="PROSITE" id="PS50157"/>
    </source>
</evidence>
<protein>
    <recommendedName>
        <fullName evidence="9">C2H2-type domain-containing protein</fullName>
    </recommendedName>
</protein>
<feature type="compositionally biased region" description="Low complexity" evidence="8">
    <location>
        <begin position="671"/>
        <end position="682"/>
    </location>
</feature>
<feature type="domain" description="C2H2-type" evidence="9">
    <location>
        <begin position="46"/>
        <end position="73"/>
    </location>
</feature>
<keyword evidence="11" id="KW-1185">Reference proteome</keyword>
<dbReference type="RefSeq" id="XP_064766416.1">
    <property type="nucleotide sequence ID" value="XM_064915404.1"/>
</dbReference>
<comment type="subcellular location">
    <subcellularLocation>
        <location evidence="1">Nucleus</location>
    </subcellularLocation>
</comment>
<feature type="region of interest" description="Disordered" evidence="8">
    <location>
        <begin position="643"/>
        <end position="687"/>
    </location>
</feature>
<feature type="region of interest" description="Disordered" evidence="8">
    <location>
        <begin position="157"/>
        <end position="180"/>
    </location>
</feature>
<dbReference type="PANTHER" id="PTHR40626">
    <property type="entry name" value="MIP31509P"/>
    <property type="match status" value="1"/>
</dbReference>
<sequence>MSSSVKAFCASTASASASASSFASMQTVLQLGSALDSNSRRPRKQYICRHCQVAFKRCEHLARHERSHTAERPFVCPVCSRGFTRKDLLVRHQRMCDGTRPKRKERRRSVIQRVIIRPNEVDPPELDQQQLQLQQQHQQQPSPDSKDLLREQLLDASTPHQPSQEIQLHSDPLSSKPKPAWNDHALFDMLDLEHSPAESSVALSTPSSVAETTTTPTRDLQEAVVATASQFALNMQDWSFLDQFRIPDIFNNNLFDLPAAQPSVPTTPSWLHTEFGYSPTSTDNETIVVDDKASQLTDASPSPMPSSAPHHNYQSLPSAGAVPGSNFTASASAGGPPATFPTRSTQTQHIWIVPFDDNCRASMIALLSNLTTSRDIFVFDTLTMQRYLSVYVTNFSLHFPIIHPSVYQFEVLKEYHRNRHLYSNVQSDSNYPWEAVSTAVLTVVMAANGAVHCLAHKDARVLRNWARRLLAELPSEATLPDERRLGLVQAHLILSGFDAWSGDDQGMQVALDEQAFFVRFCTLGLKKRCERVTSSWKEWIVRESCHRLFWGIFIVLSDYNITFHQMLPLRINDVGILLPDSETLWHARCESDWLALLPSCPPPSSIDAVVLSILNDPSCRVNEIVEMQASPPSSWFKARRDGSEFAGTGTTASSGTGSGEDGGLAGGDDGAGSPSSVTSTGTTEEDETATRVIVINEKPHVLSLFSVYIVMHVIMNHIWTADQVLQVGYTPSAPRIQELNQLRLFTFQQAERILTQSAQNLAKSQAEFARRVPGAAGVPVSPMIFNSCSLVRVMQVRLFKSSSVLNSLLCDPELKANMDDALEEFLDSKPEMGSLVDKALDEAVLGLEVQVRAGPTMIKRLAPVYWNVEHALCGWDSSK</sequence>
<proteinExistence type="predicted"/>